<keyword evidence="1" id="KW-1133">Transmembrane helix</keyword>
<sequence length="49" mass="6033">MLFRLHYITENSKNPLSESVVRVFFWHFLKIFIVVHNFILFISLEFVNF</sequence>
<dbReference type="EMBL" id="ACCL02000030">
    <property type="protein sequence ID" value="EET58538.1"/>
    <property type="molecule type" value="Genomic_DNA"/>
</dbReference>
<evidence type="ECO:0000313" key="3">
    <source>
        <dbReference type="Proteomes" id="UP000005561"/>
    </source>
</evidence>
<evidence type="ECO:0000256" key="1">
    <source>
        <dbReference type="SAM" id="Phobius"/>
    </source>
</evidence>
<comment type="caution">
    <text evidence="2">The sequence shown here is derived from an EMBL/GenBank/DDBJ whole genome shotgun (WGS) entry which is preliminary data.</text>
</comment>
<keyword evidence="3" id="KW-1185">Reference proteome</keyword>
<reference evidence="2" key="1">
    <citation type="submission" date="2009-07" db="EMBL/GenBank/DDBJ databases">
        <authorList>
            <person name="Weinstock G."/>
            <person name="Sodergren E."/>
            <person name="Clifton S."/>
            <person name="Fulton L."/>
            <person name="Fulton B."/>
            <person name="Courtney L."/>
            <person name="Fronick C."/>
            <person name="Harrison M."/>
            <person name="Strong C."/>
            <person name="Farmer C."/>
            <person name="Delahaunty K."/>
            <person name="Markovic C."/>
            <person name="Hall O."/>
            <person name="Minx P."/>
            <person name="Tomlinson C."/>
            <person name="Mitreva M."/>
            <person name="Nelson J."/>
            <person name="Hou S."/>
            <person name="Wollam A."/>
            <person name="Pepin K.H."/>
            <person name="Johnson M."/>
            <person name="Bhonagiri V."/>
            <person name="Nash W.E."/>
            <person name="Warren W."/>
            <person name="Chinwalla A."/>
            <person name="Mardis E.R."/>
            <person name="Wilson R.K."/>
        </authorList>
    </citation>
    <scope>NUCLEOTIDE SEQUENCE [LARGE SCALE GENOMIC DNA]</scope>
    <source>
        <strain evidence="2">DSM 14469</strain>
    </source>
</reference>
<protein>
    <submittedName>
        <fullName evidence="2">Uncharacterized protein</fullName>
    </submittedName>
</protein>
<evidence type="ECO:0000313" key="2">
    <source>
        <dbReference type="EMBL" id="EET58538.1"/>
    </source>
</evidence>
<gene>
    <name evidence="2" type="ORF">BRYFOR_09546</name>
</gene>
<feature type="transmembrane region" description="Helical" evidence="1">
    <location>
        <begin position="24"/>
        <end position="47"/>
    </location>
</feature>
<accession>C6LLJ8</accession>
<name>C6LLJ8_9FIRM</name>
<organism evidence="2 3">
    <name type="scientific">Marvinbryantia formatexigens DSM 14469</name>
    <dbReference type="NCBI Taxonomy" id="478749"/>
    <lineage>
        <taxon>Bacteria</taxon>
        <taxon>Bacillati</taxon>
        <taxon>Bacillota</taxon>
        <taxon>Clostridia</taxon>
        <taxon>Lachnospirales</taxon>
        <taxon>Lachnospiraceae</taxon>
        <taxon>Marvinbryantia</taxon>
    </lineage>
</organism>
<keyword evidence="1" id="KW-0472">Membrane</keyword>
<keyword evidence="1" id="KW-0812">Transmembrane</keyword>
<proteinExistence type="predicted"/>
<dbReference type="AlphaFoldDB" id="C6LLJ8"/>
<dbReference type="Proteomes" id="UP000005561">
    <property type="component" value="Unassembled WGS sequence"/>
</dbReference>